<name>D9QJ38_BRESC</name>
<evidence type="ECO:0000313" key="1">
    <source>
        <dbReference type="EMBL" id="ADK99562.1"/>
    </source>
</evidence>
<organism evidence="1 2">
    <name type="scientific">Brevundimonas subvibrioides (strain ATCC 15264 / DSM 4735 / LMG 14903 / NBRC 16000 / CB 81)</name>
    <name type="common">Caulobacter subvibrioides</name>
    <dbReference type="NCBI Taxonomy" id="633149"/>
    <lineage>
        <taxon>Bacteria</taxon>
        <taxon>Pseudomonadati</taxon>
        <taxon>Pseudomonadota</taxon>
        <taxon>Alphaproteobacteria</taxon>
        <taxon>Caulobacterales</taxon>
        <taxon>Caulobacteraceae</taxon>
        <taxon>Brevundimonas</taxon>
    </lineage>
</organism>
<proteinExistence type="predicted"/>
<dbReference type="Proteomes" id="UP000002696">
    <property type="component" value="Chromosome"/>
</dbReference>
<dbReference type="STRING" id="633149.Bresu_0248"/>
<reference evidence="2" key="1">
    <citation type="journal article" date="2011" name="J. Bacteriol.">
        <title>Genome sequences of eight morphologically diverse alphaproteobacteria.</title>
        <authorList>
            <consortium name="US DOE Joint Genome Institute"/>
            <person name="Brown P.J."/>
            <person name="Kysela D.T."/>
            <person name="Buechlein A."/>
            <person name="Hemmerich C."/>
            <person name="Brun Y.V."/>
        </authorList>
    </citation>
    <scope>NUCLEOTIDE SEQUENCE [LARGE SCALE GENOMIC DNA]</scope>
    <source>
        <strain evidence="2">ATCC 15264 / DSM 4735 / LMG 14903 / NBRC 16000 / CB 81</strain>
    </source>
</reference>
<dbReference type="OrthoDB" id="8453576at2"/>
<dbReference type="BioCyc" id="BSUB633149:G1GM8-246-MONOMER"/>
<dbReference type="AlphaFoldDB" id="D9QJ38"/>
<dbReference type="InParanoid" id="D9QJ38"/>
<dbReference type="EMBL" id="CP002102">
    <property type="protein sequence ID" value="ADK99562.1"/>
    <property type="molecule type" value="Genomic_DNA"/>
</dbReference>
<sequence length="85" mass="9645">MTPQDVRADHTLRAAIACGRCNRSRSLRVGAIPRRWQDTDLGRIPFRCFECGERPNRIQVERGTGPRHETVWAWALKPEGHPAGV</sequence>
<keyword evidence="2" id="KW-1185">Reference proteome</keyword>
<evidence type="ECO:0000313" key="2">
    <source>
        <dbReference type="Proteomes" id="UP000002696"/>
    </source>
</evidence>
<dbReference type="RefSeq" id="WP_013267667.1">
    <property type="nucleotide sequence ID" value="NC_014375.1"/>
</dbReference>
<accession>D9QJ38</accession>
<dbReference type="HOGENOM" id="CLU_2506238_0_0_5"/>
<protein>
    <submittedName>
        <fullName evidence="1">Ankyrin</fullName>
    </submittedName>
</protein>
<dbReference type="KEGG" id="bsb:Bresu_0248"/>
<gene>
    <name evidence="1" type="ordered locus">Bresu_0248</name>
</gene>